<dbReference type="PROSITE" id="PS51186">
    <property type="entry name" value="GNAT"/>
    <property type="match status" value="1"/>
</dbReference>
<evidence type="ECO:0000259" key="1">
    <source>
        <dbReference type="PROSITE" id="PS51186"/>
    </source>
</evidence>
<dbReference type="SUPFAM" id="SSF55729">
    <property type="entry name" value="Acyl-CoA N-acyltransferases (Nat)"/>
    <property type="match status" value="1"/>
</dbReference>
<sequence>MVTKKKDTFQIVPFSPAYERDLLELERMTAQGFLIKMEMSRPHFLSRAETFEKHAAYVVLQEGTKPVACGIGAEVPLCLEGNLHRAGFGFDVLVNPAFRNLGIGKTITQHVTNQFFNPQKLAPQFTTTKINNLPTLQLLSRSYRNTHLYEFLYLSFPTAKTIRVDSNNIDDTRFKVDLLSSHDKLTDYYETTESGLGLWKTHKFYQLRVKSVNPVLSGGMLLGSRLIRINKYVPVVGSILKTVTVFNLTSSNVNTLPEVSLQLYKEGINYIQICCQPSDPVYRALHKSAINAFSYYLVSTQEFDAHKRITVDVRCL</sequence>
<dbReference type="EMBL" id="JACXAJ010000001">
    <property type="protein sequence ID" value="MBD1396423.1"/>
    <property type="molecule type" value="Genomic_DNA"/>
</dbReference>
<dbReference type="Proteomes" id="UP000625551">
    <property type="component" value="Unassembled WGS sequence"/>
</dbReference>
<accession>A0ABR7XDQ3</accession>
<dbReference type="CDD" id="cd04301">
    <property type="entry name" value="NAT_SF"/>
    <property type="match status" value="1"/>
</dbReference>
<organism evidence="2 3">
    <name type="scientific">Pontibacter aquaedesilientis</name>
    <dbReference type="NCBI Taxonomy" id="2766980"/>
    <lineage>
        <taxon>Bacteria</taxon>
        <taxon>Pseudomonadati</taxon>
        <taxon>Bacteroidota</taxon>
        <taxon>Cytophagia</taxon>
        <taxon>Cytophagales</taxon>
        <taxon>Hymenobacteraceae</taxon>
        <taxon>Pontibacter</taxon>
    </lineage>
</organism>
<comment type="caution">
    <text evidence="2">The sequence shown here is derived from an EMBL/GenBank/DDBJ whole genome shotgun (WGS) entry which is preliminary data.</text>
</comment>
<dbReference type="Pfam" id="PF00583">
    <property type="entry name" value="Acetyltransf_1"/>
    <property type="match status" value="1"/>
</dbReference>
<reference evidence="2 3" key="1">
    <citation type="submission" date="2020-09" db="EMBL/GenBank/DDBJ databases">
        <title>Genome sequencing and assembly of Pontibacter sp.</title>
        <authorList>
            <person name="Chhetri G."/>
        </authorList>
    </citation>
    <scope>NUCLEOTIDE SEQUENCE [LARGE SCALE GENOMIC DNA]</scope>
    <source>
        <strain evidence="2 3">JH31</strain>
    </source>
</reference>
<dbReference type="RefSeq" id="WP_191182526.1">
    <property type="nucleotide sequence ID" value="NZ_JACXAJ010000001.1"/>
</dbReference>
<proteinExistence type="predicted"/>
<protein>
    <submittedName>
        <fullName evidence="2">GNAT family N-acetyltransferase</fullName>
    </submittedName>
</protein>
<evidence type="ECO:0000313" key="3">
    <source>
        <dbReference type="Proteomes" id="UP000625551"/>
    </source>
</evidence>
<dbReference type="InterPro" id="IPR016181">
    <property type="entry name" value="Acyl_CoA_acyltransferase"/>
</dbReference>
<feature type="domain" description="N-acetyltransferase" evidence="1">
    <location>
        <begin position="12"/>
        <end position="163"/>
    </location>
</feature>
<gene>
    <name evidence="2" type="ORF">H9Q13_04545</name>
</gene>
<keyword evidence="3" id="KW-1185">Reference proteome</keyword>
<dbReference type="InterPro" id="IPR000182">
    <property type="entry name" value="GNAT_dom"/>
</dbReference>
<evidence type="ECO:0000313" key="2">
    <source>
        <dbReference type="EMBL" id="MBD1396423.1"/>
    </source>
</evidence>
<dbReference type="Gene3D" id="3.40.630.30">
    <property type="match status" value="1"/>
</dbReference>
<name>A0ABR7XDQ3_9BACT</name>